<name>A0ABT7NCV2_9BURK</name>
<comment type="caution">
    <text evidence="1">The sequence shown here is derived from an EMBL/GenBank/DDBJ whole genome shotgun (WGS) entry which is preliminary data.</text>
</comment>
<gene>
    <name evidence="1" type="ORF">QTH91_14590</name>
</gene>
<accession>A0ABT7NCV2</accession>
<dbReference type="Proteomes" id="UP001174908">
    <property type="component" value="Unassembled WGS sequence"/>
</dbReference>
<sequence>MQAEIAQAQAEAARNKLRLELFEKRLAAHTAITEYIRKSLAGVKAENLDAIAGTTTMMNWLFKDDVHDWFARELAPAIAKLSVAQLKLIAEPGDVAVVVEHSGASMEAVAQFGRLNEVMRPYLTLED</sequence>
<evidence type="ECO:0000313" key="1">
    <source>
        <dbReference type="EMBL" id="MDM0045715.1"/>
    </source>
</evidence>
<dbReference type="RefSeq" id="WP_286660830.1">
    <property type="nucleotide sequence ID" value="NZ_JASZYV010000003.1"/>
</dbReference>
<evidence type="ECO:0000313" key="2">
    <source>
        <dbReference type="Proteomes" id="UP001174908"/>
    </source>
</evidence>
<keyword evidence="2" id="KW-1185">Reference proteome</keyword>
<protein>
    <submittedName>
        <fullName evidence="1">Uncharacterized protein</fullName>
    </submittedName>
</protein>
<proteinExistence type="predicted"/>
<organism evidence="1 2">
    <name type="scientific">Variovorax dokdonensis</name>
    <dbReference type="NCBI Taxonomy" id="344883"/>
    <lineage>
        <taxon>Bacteria</taxon>
        <taxon>Pseudomonadati</taxon>
        <taxon>Pseudomonadota</taxon>
        <taxon>Betaproteobacteria</taxon>
        <taxon>Burkholderiales</taxon>
        <taxon>Comamonadaceae</taxon>
        <taxon>Variovorax</taxon>
    </lineage>
</organism>
<reference evidence="1" key="1">
    <citation type="submission" date="2023-06" db="EMBL/GenBank/DDBJ databases">
        <authorList>
            <person name="Jiang Y."/>
            <person name="Liu Q."/>
        </authorList>
    </citation>
    <scope>NUCLEOTIDE SEQUENCE</scope>
    <source>
        <strain evidence="1">CGMCC 1.12089</strain>
    </source>
</reference>
<dbReference type="EMBL" id="JASZYV010000003">
    <property type="protein sequence ID" value="MDM0045715.1"/>
    <property type="molecule type" value="Genomic_DNA"/>
</dbReference>